<dbReference type="PANTHER" id="PTHR21183">
    <property type="entry name" value="RIBOSOMAL PROTEIN L47, MITOCHONDRIAL-RELATED"/>
    <property type="match status" value="1"/>
</dbReference>
<evidence type="ECO:0000256" key="7">
    <source>
        <dbReference type="ARBA" id="ARBA00035399"/>
    </source>
</evidence>
<dbReference type="InParanoid" id="A0A3N4L328"/>
<feature type="region of interest" description="Disordered" evidence="8">
    <location>
        <begin position="186"/>
        <end position="230"/>
    </location>
</feature>
<reference evidence="9 10" key="1">
    <citation type="journal article" date="2018" name="Nat. Ecol. Evol.">
        <title>Pezizomycetes genomes reveal the molecular basis of ectomycorrhizal truffle lifestyle.</title>
        <authorList>
            <person name="Murat C."/>
            <person name="Payen T."/>
            <person name="Noel B."/>
            <person name="Kuo A."/>
            <person name="Morin E."/>
            <person name="Chen J."/>
            <person name="Kohler A."/>
            <person name="Krizsan K."/>
            <person name="Balestrini R."/>
            <person name="Da Silva C."/>
            <person name="Montanini B."/>
            <person name="Hainaut M."/>
            <person name="Levati E."/>
            <person name="Barry K.W."/>
            <person name="Belfiori B."/>
            <person name="Cichocki N."/>
            <person name="Clum A."/>
            <person name="Dockter R.B."/>
            <person name="Fauchery L."/>
            <person name="Guy J."/>
            <person name="Iotti M."/>
            <person name="Le Tacon F."/>
            <person name="Lindquist E.A."/>
            <person name="Lipzen A."/>
            <person name="Malagnac F."/>
            <person name="Mello A."/>
            <person name="Molinier V."/>
            <person name="Miyauchi S."/>
            <person name="Poulain J."/>
            <person name="Riccioni C."/>
            <person name="Rubini A."/>
            <person name="Sitrit Y."/>
            <person name="Splivallo R."/>
            <person name="Traeger S."/>
            <person name="Wang M."/>
            <person name="Zifcakova L."/>
            <person name="Wipf D."/>
            <person name="Zambonelli A."/>
            <person name="Paolocci F."/>
            <person name="Nowrousian M."/>
            <person name="Ottonello S."/>
            <person name="Baldrian P."/>
            <person name="Spatafora J.W."/>
            <person name="Henrissat B."/>
            <person name="Nagy L.G."/>
            <person name="Aury J.M."/>
            <person name="Wincker P."/>
            <person name="Grigoriev I.V."/>
            <person name="Bonfante P."/>
            <person name="Martin F.M."/>
        </authorList>
    </citation>
    <scope>NUCLEOTIDE SEQUENCE [LARGE SCALE GENOMIC DNA]</scope>
    <source>
        <strain evidence="9 10">CCBAS932</strain>
    </source>
</reference>
<comment type="similarity">
    <text evidence="2">Belongs to the universal ribosomal protein uL29 family.</text>
</comment>
<evidence type="ECO:0000313" key="9">
    <source>
        <dbReference type="EMBL" id="RPB15879.1"/>
    </source>
</evidence>
<dbReference type="Gene3D" id="6.10.330.20">
    <property type="match status" value="1"/>
</dbReference>
<dbReference type="GO" id="GO:0032543">
    <property type="term" value="P:mitochondrial translation"/>
    <property type="evidence" value="ECO:0007669"/>
    <property type="project" value="TreeGrafter"/>
</dbReference>
<dbReference type="InterPro" id="IPR038340">
    <property type="entry name" value="MRP-L47_sf"/>
</dbReference>
<dbReference type="STRING" id="1392247.A0A3N4L328"/>
<dbReference type="OrthoDB" id="270763at2759"/>
<dbReference type="Pfam" id="PF06984">
    <property type="entry name" value="MRP-L47"/>
    <property type="match status" value="1"/>
</dbReference>
<organism evidence="9 10">
    <name type="scientific">Morchella conica CCBAS932</name>
    <dbReference type="NCBI Taxonomy" id="1392247"/>
    <lineage>
        <taxon>Eukaryota</taxon>
        <taxon>Fungi</taxon>
        <taxon>Dikarya</taxon>
        <taxon>Ascomycota</taxon>
        <taxon>Pezizomycotina</taxon>
        <taxon>Pezizomycetes</taxon>
        <taxon>Pezizales</taxon>
        <taxon>Morchellaceae</taxon>
        <taxon>Morchella</taxon>
    </lineage>
</organism>
<sequence>MSNHILRPCLRAVTTPLNATSFSTTASSAFTRLNRDRSKLRGVSALRRSPKKIALAAAKFPLPEPVKLEDHKDKLEVNPDHGLWGFFADKKALPTPLEDSEHGRAWTVEELRAKSWEDLHKLWWVCAKELNIMLTQRIERERLKPGEGAHEARRRAMQIKNTQRGIKHALTERYYAWQEAQAIAATDPDVDLSGDRPAYSPKDFEEETPDVSSTAPAQTPAPPMGKPTTL</sequence>
<dbReference type="AlphaFoldDB" id="A0A3N4L328"/>
<dbReference type="PANTHER" id="PTHR21183:SF18">
    <property type="entry name" value="LARGE RIBOSOMAL SUBUNIT PROTEIN UL29M"/>
    <property type="match status" value="1"/>
</dbReference>
<feature type="compositionally biased region" description="Pro residues" evidence="8">
    <location>
        <begin position="219"/>
        <end position="230"/>
    </location>
</feature>
<dbReference type="Proteomes" id="UP000277580">
    <property type="component" value="Unassembled WGS sequence"/>
</dbReference>
<evidence type="ECO:0000256" key="6">
    <source>
        <dbReference type="ARBA" id="ARBA00035289"/>
    </source>
</evidence>
<evidence type="ECO:0000256" key="1">
    <source>
        <dbReference type="ARBA" id="ARBA00004173"/>
    </source>
</evidence>
<comment type="subcellular location">
    <subcellularLocation>
        <location evidence="1">Mitochondrion</location>
    </subcellularLocation>
</comment>
<proteinExistence type="inferred from homology"/>
<evidence type="ECO:0000256" key="4">
    <source>
        <dbReference type="ARBA" id="ARBA00023128"/>
    </source>
</evidence>
<gene>
    <name evidence="9" type="ORF">P167DRAFT_532819</name>
</gene>
<name>A0A3N4L328_9PEZI</name>
<evidence type="ECO:0000256" key="3">
    <source>
        <dbReference type="ARBA" id="ARBA00022980"/>
    </source>
</evidence>
<dbReference type="GO" id="GO:0005762">
    <property type="term" value="C:mitochondrial large ribosomal subunit"/>
    <property type="evidence" value="ECO:0007669"/>
    <property type="project" value="TreeGrafter"/>
</dbReference>
<accession>A0A3N4L328</accession>
<evidence type="ECO:0000313" key="10">
    <source>
        <dbReference type="Proteomes" id="UP000277580"/>
    </source>
</evidence>
<keyword evidence="3 9" id="KW-0689">Ribosomal protein</keyword>
<keyword evidence="10" id="KW-1185">Reference proteome</keyword>
<dbReference type="EMBL" id="ML119111">
    <property type="protein sequence ID" value="RPB15879.1"/>
    <property type="molecule type" value="Genomic_DNA"/>
</dbReference>
<evidence type="ECO:0000256" key="8">
    <source>
        <dbReference type="SAM" id="MobiDB-lite"/>
    </source>
</evidence>
<keyword evidence="5" id="KW-0687">Ribonucleoprotein</keyword>
<keyword evidence="4" id="KW-0496">Mitochondrion</keyword>
<evidence type="ECO:0000256" key="2">
    <source>
        <dbReference type="ARBA" id="ARBA00009254"/>
    </source>
</evidence>
<evidence type="ECO:0000256" key="5">
    <source>
        <dbReference type="ARBA" id="ARBA00023274"/>
    </source>
</evidence>
<protein>
    <recommendedName>
        <fullName evidence="6">Large ribosomal subunit protein uL29m</fullName>
    </recommendedName>
    <alternativeName>
        <fullName evidence="7">54S ribosomal protein L4, mitochondrial</fullName>
    </alternativeName>
</protein>
<dbReference type="InterPro" id="IPR010729">
    <property type="entry name" value="Ribosomal_uL29_mit"/>
</dbReference>
<dbReference type="GO" id="GO:0003735">
    <property type="term" value="F:structural constituent of ribosome"/>
    <property type="evidence" value="ECO:0007669"/>
    <property type="project" value="InterPro"/>
</dbReference>